<evidence type="ECO:0000313" key="1">
    <source>
        <dbReference type="EMBL" id="PRW20751.1"/>
    </source>
</evidence>
<proteinExistence type="predicted"/>
<protein>
    <submittedName>
        <fullName evidence="1">Survival of motor neuron-related-splicing factor 30</fullName>
    </submittedName>
</protein>
<evidence type="ECO:0000313" key="2">
    <source>
        <dbReference type="Proteomes" id="UP000239899"/>
    </source>
</evidence>
<dbReference type="STRING" id="3076.A0A2P6TDP2"/>
<accession>A0A2P6TDP2</accession>
<keyword evidence="2" id="KW-1185">Reference proteome</keyword>
<organism evidence="1 2">
    <name type="scientific">Chlorella sorokiniana</name>
    <name type="common">Freshwater green alga</name>
    <dbReference type="NCBI Taxonomy" id="3076"/>
    <lineage>
        <taxon>Eukaryota</taxon>
        <taxon>Viridiplantae</taxon>
        <taxon>Chlorophyta</taxon>
        <taxon>core chlorophytes</taxon>
        <taxon>Trebouxiophyceae</taxon>
        <taxon>Chlorellales</taxon>
        <taxon>Chlorellaceae</taxon>
        <taxon>Chlorella clade</taxon>
        <taxon>Chlorella</taxon>
    </lineage>
</organism>
<dbReference type="OrthoDB" id="79171at2759"/>
<gene>
    <name evidence="1" type="ORF">C2E21_8805</name>
</gene>
<name>A0A2P6TDP2_CHLSO</name>
<dbReference type="Proteomes" id="UP000239899">
    <property type="component" value="Unassembled WGS sequence"/>
</dbReference>
<reference evidence="1 2" key="1">
    <citation type="journal article" date="2018" name="Plant J.">
        <title>Genome sequences of Chlorella sorokiniana UTEX 1602 and Micractinium conductrix SAG 241.80: implications to maltose excretion by a green alga.</title>
        <authorList>
            <person name="Arriola M.B."/>
            <person name="Velmurugan N."/>
            <person name="Zhang Y."/>
            <person name="Plunkett M.H."/>
            <person name="Hondzo H."/>
            <person name="Barney B.M."/>
        </authorList>
    </citation>
    <scope>NUCLEOTIDE SEQUENCE [LARGE SCALE GENOMIC DNA]</scope>
    <source>
        <strain evidence="2">UTEX 1602</strain>
    </source>
</reference>
<dbReference type="EMBL" id="LHPG02000022">
    <property type="protein sequence ID" value="PRW20751.1"/>
    <property type="molecule type" value="Genomic_DNA"/>
</dbReference>
<sequence>MSDQEVAHAAEELASNLASYERQLAEVEELLLEDPENSELQAIFDNLTEVIQLAQELCQYDAVVEAPGHAGTFVVVFEGYGTQEEVGKDAIQLRGAEDDAGYRGVAAPKRRRVDDNVEVQEMPKWLQIKDSDDDKTRQKKRKLAKAYKSKARFARLDLQQKEKADAWKRFIAGKPKKGRATRQTAD</sequence>
<comment type="caution">
    <text evidence="1">The sequence shown here is derived from an EMBL/GenBank/DDBJ whole genome shotgun (WGS) entry which is preliminary data.</text>
</comment>
<dbReference type="AlphaFoldDB" id="A0A2P6TDP2"/>